<dbReference type="RefSeq" id="WP_136941647.1">
    <property type="nucleotide sequence ID" value="NZ_SWKR01000001.1"/>
</dbReference>
<dbReference type="InterPro" id="IPR046867">
    <property type="entry name" value="AldOxase/xan_DH_MoCoBD2"/>
</dbReference>
<dbReference type="SMART" id="SM01008">
    <property type="entry name" value="Ald_Xan_dh_C"/>
    <property type="match status" value="1"/>
</dbReference>
<reference evidence="4 5" key="1">
    <citation type="submission" date="2019-04" db="EMBL/GenBank/DDBJ databases">
        <authorList>
            <person name="Yang Y."/>
            <person name="Wei D."/>
        </authorList>
    </citation>
    <scope>NUCLEOTIDE SEQUENCE [LARGE SCALE GENOMIC DNA]</scope>
    <source>
        <strain evidence="4 5">L-1-4w-11</strain>
    </source>
</reference>
<gene>
    <name evidence="4" type="ORF">FBR43_02565</name>
</gene>
<sequence length="737" mass="77202">MTKRPDQPAATARLDASVQGLIGTALDRIDGPAKVTGTARYAFEHQGDAPPLYGHIVGATIGCGRVEQVDAAAARAAPGVALVIADDPRLVSDSASGSEDALPAYTREIGYFGQPVALVLADTPEAARAAAALIRIDYTIADGRFDPPALHDAADPDPPRPLIPNRSIGDVDAAMAGAAFTVDAVYTTPHHMPAAMEPHATTAWWEGDRLTVHTSAQGLSGTQRMIAGSMGVPREQVRILSPFVGGGFGGKTGVVVEAVLAAMAARETGRRVKIALLRRQVAHLVHRRSETHQHVRLAADAEGRLTAIAQESIVSQKPGRGFIEPVAFGSLSLYAAPARRFTQALVHVDLPAASAVRAPGEAVGSFGLEIAIDELAEKLGIDPIELRRRNEPENDPMSGKPFSSRQLLACYEEGARRFGWERRSPVPAIRRDGRWWIGHGMAAAFRGNFTVESRARVTLAPDGRATVETDMTDIGTGTYTILAQVAGEMLGLPARDVAVVLGDSALPVSAGSGGSFGAGSSGSAVALACQTIVERLAERMGVEPDAMTLKDGHAIAGNRRVPLADLLGGEALSVEGHATPGAHTRSVAQASYGAHFCEVAVDAVTGEVRVRRMLGVFDCGRVLNLKTTRSQMIGGMIWGIGYALGEEGVIDARTGQFVNPDFGEYHIPVHADVPHLDVHFVGEADGWANEVGAKAAGELGIAGAGAAVANAIYNACGVRVRDMPITLDKLIAGLPEA</sequence>
<comment type="caution">
    <text evidence="4">The sequence shown here is derived from an EMBL/GenBank/DDBJ whole genome shotgun (WGS) entry which is preliminary data.</text>
</comment>
<dbReference type="AlphaFoldDB" id="A0A4V6WRH8"/>
<dbReference type="OrthoDB" id="8428274at2"/>
<evidence type="ECO:0000313" key="4">
    <source>
        <dbReference type="EMBL" id="TKD53228.1"/>
    </source>
</evidence>
<dbReference type="InterPro" id="IPR036856">
    <property type="entry name" value="Ald_Oxase/Xan_DH_a/b_sf"/>
</dbReference>
<dbReference type="EMBL" id="SWKR01000001">
    <property type="protein sequence ID" value="TKD53228.1"/>
    <property type="molecule type" value="Genomic_DNA"/>
</dbReference>
<evidence type="ECO:0000313" key="5">
    <source>
        <dbReference type="Proteomes" id="UP000309138"/>
    </source>
</evidence>
<dbReference type="Pfam" id="PF01315">
    <property type="entry name" value="Ald_Xan_dh_C"/>
    <property type="match status" value="1"/>
</dbReference>
<dbReference type="InterPro" id="IPR016208">
    <property type="entry name" value="Ald_Oxase/xanthine_DH-like"/>
</dbReference>
<dbReference type="InterPro" id="IPR037165">
    <property type="entry name" value="AldOxase/xan_DH_Mopterin-bd_sf"/>
</dbReference>
<accession>A0A4V6WRH8</accession>
<dbReference type="Pfam" id="PF20256">
    <property type="entry name" value="MoCoBD_2"/>
    <property type="match status" value="1"/>
</dbReference>
<keyword evidence="5" id="KW-1185">Reference proteome</keyword>
<dbReference type="InterPro" id="IPR008274">
    <property type="entry name" value="AldOxase/xan_DH_MoCoBD1"/>
</dbReference>
<keyword evidence="2" id="KW-0560">Oxidoreductase</keyword>
<proteinExistence type="predicted"/>
<keyword evidence="1" id="KW-0500">Molybdenum</keyword>
<dbReference type="PANTHER" id="PTHR11908">
    <property type="entry name" value="XANTHINE DEHYDROGENASE"/>
    <property type="match status" value="1"/>
</dbReference>
<dbReference type="Pfam" id="PF02738">
    <property type="entry name" value="MoCoBD_1"/>
    <property type="match status" value="1"/>
</dbReference>
<dbReference type="PANTHER" id="PTHR11908:SF132">
    <property type="entry name" value="ALDEHYDE OXIDASE 1-RELATED"/>
    <property type="match status" value="1"/>
</dbReference>
<dbReference type="Gene3D" id="3.30.365.10">
    <property type="entry name" value="Aldehyde oxidase/xanthine dehydrogenase, molybdopterin binding domain"/>
    <property type="match status" value="4"/>
</dbReference>
<dbReference type="SUPFAM" id="SSF56003">
    <property type="entry name" value="Molybdenum cofactor-binding domain"/>
    <property type="match status" value="1"/>
</dbReference>
<dbReference type="Proteomes" id="UP000309138">
    <property type="component" value="Unassembled WGS sequence"/>
</dbReference>
<dbReference type="GO" id="GO:0016491">
    <property type="term" value="F:oxidoreductase activity"/>
    <property type="evidence" value="ECO:0007669"/>
    <property type="project" value="UniProtKB-KW"/>
</dbReference>
<dbReference type="GO" id="GO:0005506">
    <property type="term" value="F:iron ion binding"/>
    <property type="evidence" value="ECO:0007669"/>
    <property type="project" value="InterPro"/>
</dbReference>
<evidence type="ECO:0000256" key="2">
    <source>
        <dbReference type="ARBA" id="ARBA00023002"/>
    </source>
</evidence>
<name>A0A4V6WRH8_9SPHN</name>
<evidence type="ECO:0000259" key="3">
    <source>
        <dbReference type="SMART" id="SM01008"/>
    </source>
</evidence>
<dbReference type="InterPro" id="IPR000674">
    <property type="entry name" value="Ald_Oxase/Xan_DH_a/b"/>
</dbReference>
<evidence type="ECO:0000256" key="1">
    <source>
        <dbReference type="ARBA" id="ARBA00022505"/>
    </source>
</evidence>
<protein>
    <submittedName>
        <fullName evidence="4">Xanthine dehydrogenase family protein molybdopterin-binding subunit</fullName>
    </submittedName>
</protein>
<organism evidence="4 5">
    <name type="scientific">Sphingomonas baiyangensis</name>
    <dbReference type="NCBI Taxonomy" id="2572576"/>
    <lineage>
        <taxon>Bacteria</taxon>
        <taxon>Pseudomonadati</taxon>
        <taxon>Pseudomonadota</taxon>
        <taxon>Alphaproteobacteria</taxon>
        <taxon>Sphingomonadales</taxon>
        <taxon>Sphingomonadaceae</taxon>
        <taxon>Sphingomonas</taxon>
    </lineage>
</organism>
<feature type="domain" description="Aldehyde oxidase/xanthine dehydrogenase a/b hammerhead" evidence="3">
    <location>
        <begin position="36"/>
        <end position="142"/>
    </location>
</feature>
<dbReference type="SUPFAM" id="SSF54665">
    <property type="entry name" value="CO dehydrogenase molybdoprotein N-domain-like"/>
    <property type="match status" value="1"/>
</dbReference>
<dbReference type="Gene3D" id="3.90.1170.50">
    <property type="entry name" value="Aldehyde oxidase/xanthine dehydrogenase, a/b hammerhead"/>
    <property type="match status" value="1"/>
</dbReference>